<dbReference type="EMBL" id="CABWKH010000027">
    <property type="protein sequence ID" value="VWQ38460.1"/>
    <property type="molecule type" value="Genomic_DNA"/>
</dbReference>
<gene>
    <name evidence="2" type="ORF">BIFLH23_02121</name>
</gene>
<feature type="coiled-coil region" evidence="1">
    <location>
        <begin position="24"/>
        <end position="51"/>
    </location>
</feature>
<dbReference type="RefSeq" id="WP_174773274.1">
    <property type="nucleotide sequence ID" value="NZ_CABWKH010000027.1"/>
</dbReference>
<keyword evidence="1" id="KW-0175">Coiled coil</keyword>
<protein>
    <submittedName>
        <fullName evidence="2">Uncharacterized protein</fullName>
    </submittedName>
</protein>
<evidence type="ECO:0000313" key="3">
    <source>
        <dbReference type="Proteomes" id="UP000494246"/>
    </source>
</evidence>
<organism evidence="2 3">
    <name type="scientific">Bifidobacterium longum subsp. infantis</name>
    <dbReference type="NCBI Taxonomy" id="1682"/>
    <lineage>
        <taxon>Bacteria</taxon>
        <taxon>Bacillati</taxon>
        <taxon>Actinomycetota</taxon>
        <taxon>Actinomycetes</taxon>
        <taxon>Bifidobacteriales</taxon>
        <taxon>Bifidobacteriaceae</taxon>
        <taxon>Bifidobacterium</taxon>
    </lineage>
</organism>
<evidence type="ECO:0000313" key="2">
    <source>
        <dbReference type="EMBL" id="VWQ38460.1"/>
    </source>
</evidence>
<reference evidence="2 3" key="1">
    <citation type="submission" date="2019-10" db="EMBL/GenBank/DDBJ databases">
        <authorList>
            <consortium name="Melissa Lawson"/>
            <person name="O'neill I."/>
        </authorList>
    </citation>
    <scope>NUCLEOTIDE SEQUENCE [LARGE SCALE GENOMIC DNA]</scope>
    <source>
        <strain evidence="2">LH_23</strain>
    </source>
</reference>
<evidence type="ECO:0000256" key="1">
    <source>
        <dbReference type="SAM" id="Coils"/>
    </source>
</evidence>
<dbReference type="Proteomes" id="UP000494246">
    <property type="component" value="Unassembled WGS sequence"/>
</dbReference>
<name>A0A8U0LLE5_BIFLI</name>
<sequence>MKDKTETTVAADASDVIATLSQQISSLSVDLAIAKAQVNALQRRIAELEAKQSKSE</sequence>
<comment type="caution">
    <text evidence="2">The sequence shown here is derived from an EMBL/GenBank/DDBJ whole genome shotgun (WGS) entry which is preliminary data.</text>
</comment>
<accession>A0A8U0LLE5</accession>
<dbReference type="AlphaFoldDB" id="A0A8U0LLE5"/>
<proteinExistence type="predicted"/>